<dbReference type="GO" id="GO:0005737">
    <property type="term" value="C:cytoplasm"/>
    <property type="evidence" value="ECO:0007669"/>
    <property type="project" value="TreeGrafter"/>
</dbReference>
<protein>
    <recommendedName>
        <fullName evidence="3">Dihydroorotase</fullName>
        <shortName evidence="3">DHOase</shortName>
        <ecNumber evidence="3">3.5.2.3</ecNumber>
    </recommendedName>
</protein>
<dbReference type="EMBL" id="DQAY01000202">
    <property type="protein sequence ID" value="HCO27630.1"/>
    <property type="molecule type" value="Genomic_DNA"/>
</dbReference>
<evidence type="ECO:0000259" key="5">
    <source>
        <dbReference type="Pfam" id="PF12890"/>
    </source>
</evidence>
<dbReference type="GO" id="GO:0004038">
    <property type="term" value="F:allantoinase activity"/>
    <property type="evidence" value="ECO:0007669"/>
    <property type="project" value="TreeGrafter"/>
</dbReference>
<dbReference type="SUPFAM" id="SSF51556">
    <property type="entry name" value="Metallo-dependent hydrolases"/>
    <property type="match status" value="1"/>
</dbReference>
<evidence type="ECO:0000256" key="1">
    <source>
        <dbReference type="ARBA" id="ARBA00022833"/>
    </source>
</evidence>
<evidence type="ECO:0000256" key="2">
    <source>
        <dbReference type="ARBA" id="ARBA00022975"/>
    </source>
</evidence>
<sequence>MKSILIKNGRIIDPSQDLDQLGNLLIENGKITGLCEATVTADETIDATGLIVSPGFIDIHVSLCEPGFEEDETIESGTAAALAGGVTSLGCLPNTSPVVDDRSSAEFILLQAERAANCHVYPLGAITKNHEGKELAEIGQLVAGKAVGFTDADRPIDNAQIMRCALEYTRMFDRPILNRPQVAELTDKGQMHEGFYSTVLGLKGIPSAAEEIMVNRDIALAELTRGRIHLMCISTQNSVSQIRRAKAAGIRVSADVTPHHLTLTDQMLENYDPNFKVLPPLRSQEHIDALIEGLKDGTIDAICSDHTPHAAEKKTDEILGADFGIIGLETLLPVCLQSLITPGHLSWPDLIGKLTRGPAQILGLEKGTLAEGADADITLINPDIRYILEPALLKSSSHNTPFLGKELQGRAEVVIVSGEIRFRAEN</sequence>
<evidence type="ECO:0000313" key="7">
    <source>
        <dbReference type="Proteomes" id="UP000263642"/>
    </source>
</evidence>
<dbReference type="InterPro" id="IPR011059">
    <property type="entry name" value="Metal-dep_hydrolase_composite"/>
</dbReference>
<feature type="domain" description="Amidohydrolase 3" evidence="4">
    <location>
        <begin position="288"/>
        <end position="420"/>
    </location>
</feature>
<name>A0A3D3RIZ4_9PLAN</name>
<feature type="binding site" evidence="3">
    <location>
        <position position="305"/>
    </location>
    <ligand>
        <name>Zn(2+)</name>
        <dbReference type="ChEBI" id="CHEBI:29105"/>
        <label>1</label>
    </ligand>
</feature>
<dbReference type="UniPathway" id="UPA00070">
    <property type="reaction ID" value="UER00117"/>
</dbReference>
<dbReference type="AlphaFoldDB" id="A0A3D3RIZ4"/>
<feature type="binding site" evidence="3">
    <location>
        <position position="94"/>
    </location>
    <ligand>
        <name>substrate</name>
    </ligand>
</feature>
<proteinExistence type="inferred from homology"/>
<dbReference type="Proteomes" id="UP000263642">
    <property type="component" value="Unassembled WGS sequence"/>
</dbReference>
<comment type="pathway">
    <text evidence="3">Pyrimidine metabolism; UMP biosynthesis via de novo pathway; (S)-dihydroorotate from bicarbonate: step 3/3.</text>
</comment>
<feature type="domain" description="Dihydroorotase catalytic" evidence="5">
    <location>
        <begin position="51"/>
        <end position="237"/>
    </location>
</feature>
<dbReference type="SUPFAM" id="SSF51338">
    <property type="entry name" value="Composite domain of metallo-dependent hydrolases"/>
    <property type="match status" value="1"/>
</dbReference>
<dbReference type="Gene3D" id="3.20.20.140">
    <property type="entry name" value="Metal-dependent hydrolases"/>
    <property type="match status" value="1"/>
</dbReference>
<reference evidence="6 7" key="1">
    <citation type="journal article" date="2018" name="Nat. Biotechnol.">
        <title>A standardized bacterial taxonomy based on genome phylogeny substantially revises the tree of life.</title>
        <authorList>
            <person name="Parks D.H."/>
            <person name="Chuvochina M."/>
            <person name="Waite D.W."/>
            <person name="Rinke C."/>
            <person name="Skarshewski A."/>
            <person name="Chaumeil P.A."/>
            <person name="Hugenholtz P."/>
        </authorList>
    </citation>
    <scope>NUCLEOTIDE SEQUENCE [LARGE SCALE GENOMIC DNA]</scope>
    <source>
        <strain evidence="6">UBA9375</strain>
    </source>
</reference>
<keyword evidence="3" id="KW-0378">Hydrolase</keyword>
<comment type="catalytic activity">
    <reaction evidence="3">
        <text>(S)-dihydroorotate + H2O = N-carbamoyl-L-aspartate + H(+)</text>
        <dbReference type="Rhea" id="RHEA:24296"/>
        <dbReference type="ChEBI" id="CHEBI:15377"/>
        <dbReference type="ChEBI" id="CHEBI:15378"/>
        <dbReference type="ChEBI" id="CHEBI:30864"/>
        <dbReference type="ChEBI" id="CHEBI:32814"/>
        <dbReference type="EC" id="3.5.2.3"/>
    </reaction>
</comment>
<feature type="active site" evidence="3">
    <location>
        <position position="305"/>
    </location>
</feature>
<comment type="cofactor">
    <cofactor evidence="3">
        <name>Zn(2+)</name>
        <dbReference type="ChEBI" id="CHEBI:29105"/>
    </cofactor>
    <text evidence="3">Binds 2 Zn(2+) ions per subunit.</text>
</comment>
<dbReference type="EC" id="3.5.2.3" evidence="3"/>
<evidence type="ECO:0000313" key="6">
    <source>
        <dbReference type="EMBL" id="HCO27630.1"/>
    </source>
</evidence>
<comment type="caution">
    <text evidence="6">The sequence shown here is derived from an EMBL/GenBank/DDBJ whole genome shotgun (WGS) entry which is preliminary data.</text>
</comment>
<dbReference type="NCBIfam" id="TIGR00857">
    <property type="entry name" value="pyrC_multi"/>
    <property type="match status" value="1"/>
</dbReference>
<dbReference type="Gene3D" id="2.30.40.10">
    <property type="entry name" value="Urease, subunit C, domain 1"/>
    <property type="match status" value="1"/>
</dbReference>
<dbReference type="PANTHER" id="PTHR43668">
    <property type="entry name" value="ALLANTOINASE"/>
    <property type="match status" value="1"/>
</dbReference>
<dbReference type="InterPro" id="IPR050138">
    <property type="entry name" value="DHOase/Allantoinase_Hydrolase"/>
</dbReference>
<accession>A0A3D3RIZ4</accession>
<organism evidence="6 7">
    <name type="scientific">Gimesia maris</name>
    <dbReference type="NCBI Taxonomy" id="122"/>
    <lineage>
        <taxon>Bacteria</taxon>
        <taxon>Pseudomonadati</taxon>
        <taxon>Planctomycetota</taxon>
        <taxon>Planctomycetia</taxon>
        <taxon>Planctomycetales</taxon>
        <taxon>Planctomycetaceae</taxon>
        <taxon>Gimesia</taxon>
    </lineage>
</organism>
<evidence type="ECO:0000256" key="3">
    <source>
        <dbReference type="HAMAP-Rule" id="MF_00220"/>
    </source>
</evidence>
<feature type="binding site" evidence="3">
    <location>
        <position position="60"/>
    </location>
    <ligand>
        <name>Zn(2+)</name>
        <dbReference type="ChEBI" id="CHEBI:29105"/>
        <label>1</label>
    </ligand>
</feature>
<dbReference type="GO" id="GO:0044205">
    <property type="term" value="P:'de novo' UMP biosynthetic process"/>
    <property type="evidence" value="ECO:0007669"/>
    <property type="project" value="UniProtKB-UniRule"/>
</dbReference>
<keyword evidence="1 3" id="KW-0862">Zinc</keyword>
<dbReference type="Pfam" id="PF07969">
    <property type="entry name" value="Amidohydro_3"/>
    <property type="match status" value="1"/>
</dbReference>
<feature type="binding site" evidence="3">
    <location>
        <position position="309"/>
    </location>
    <ligand>
        <name>substrate</name>
    </ligand>
</feature>
<dbReference type="CDD" id="cd01317">
    <property type="entry name" value="DHOase_IIa"/>
    <property type="match status" value="1"/>
</dbReference>
<keyword evidence="2 3" id="KW-0665">Pyrimidine biosynthesis</keyword>
<evidence type="ECO:0000259" key="4">
    <source>
        <dbReference type="Pfam" id="PF07969"/>
    </source>
</evidence>
<feature type="binding site" evidence="3">
    <location>
        <begin position="323"/>
        <end position="324"/>
    </location>
    <ligand>
        <name>substrate</name>
    </ligand>
</feature>
<dbReference type="GO" id="GO:0006145">
    <property type="term" value="P:purine nucleobase catabolic process"/>
    <property type="evidence" value="ECO:0007669"/>
    <property type="project" value="TreeGrafter"/>
</dbReference>
<dbReference type="HAMAP" id="MF_00220_B">
    <property type="entry name" value="PyrC_classI_B"/>
    <property type="match status" value="1"/>
</dbReference>
<dbReference type="InterPro" id="IPR024403">
    <property type="entry name" value="DHOase_cat"/>
</dbReference>
<dbReference type="Pfam" id="PF12890">
    <property type="entry name" value="DHOase"/>
    <property type="match status" value="1"/>
</dbReference>
<dbReference type="GO" id="GO:0004151">
    <property type="term" value="F:dihydroorotase activity"/>
    <property type="evidence" value="ECO:0007669"/>
    <property type="project" value="UniProtKB-UniRule"/>
</dbReference>
<keyword evidence="3" id="KW-0479">Metal-binding</keyword>
<dbReference type="GO" id="GO:0008270">
    <property type="term" value="F:zinc ion binding"/>
    <property type="evidence" value="ECO:0007669"/>
    <property type="project" value="UniProtKB-UniRule"/>
</dbReference>
<comment type="function">
    <text evidence="3">Catalyzes the reversible cyclization of carbamoyl aspartate to dihydroorotate.</text>
</comment>
<dbReference type="InterPro" id="IPR032466">
    <property type="entry name" value="Metal_Hydrolase"/>
</dbReference>
<comment type="similarity">
    <text evidence="3">Belongs to the metallo-dependent hydrolases superfamily. DHOase family. Class I DHOase subfamily.</text>
</comment>
<comment type="caution">
    <text evidence="3">Lacks conserved residue(s) required for the propagation of feature annotation.</text>
</comment>
<dbReference type="PANTHER" id="PTHR43668:SF2">
    <property type="entry name" value="ALLANTOINASE"/>
    <property type="match status" value="1"/>
</dbReference>
<gene>
    <name evidence="3" type="primary">pyrC</name>
    <name evidence="6" type="ORF">DIT97_33240</name>
</gene>
<dbReference type="InterPro" id="IPR013108">
    <property type="entry name" value="Amidohydro_3"/>
</dbReference>
<dbReference type="InterPro" id="IPR004722">
    <property type="entry name" value="DHOase"/>
</dbReference>